<dbReference type="EMBL" id="JAVRFE010000012">
    <property type="protein sequence ID" value="MDT0456413.1"/>
    <property type="molecule type" value="Genomic_DNA"/>
</dbReference>
<gene>
    <name evidence="4" type="ORF">RM550_11760</name>
</gene>
<dbReference type="Pfam" id="PF17853">
    <property type="entry name" value="GGDEF_2"/>
    <property type="match status" value="1"/>
</dbReference>
<keyword evidence="5" id="KW-1185">Reference proteome</keyword>
<comment type="similarity">
    <text evidence="1">Belongs to the CdaR family.</text>
</comment>
<evidence type="ECO:0000256" key="1">
    <source>
        <dbReference type="ARBA" id="ARBA00006754"/>
    </source>
</evidence>
<sequence length="534" mass="55792">MSLQRLLGSVGPAVLSGVCAPKGTAVPVGDVVIAEPDGGFDLRPGDLVLGVNLTDRSQALRLLSACAARSAGALLLKAPAAVDETVVTAASAAGLPLVQVEQQAGWAQVVSLLRAVLDSEGYADSGTGAVGAEAGDLFGLADAIAAVIDAPVTIEDRSSRVLAYSARQERGDEARVATIMGRHVPDDVNAHFRRHGVFRRIAQDTGPIYVPAVVEGTKPRLVVPVHAGGDVLGSIWAIVPGPVPAERAEAFADTAAVAALHLLRRRAGADVERLVLTDMVATVLHGQEGAADAARRLGLTAGPWRVIAVGVRCEDDEEAERQRLTVWERMSRFRGSRLRPPAAIVGGVVYGIVPAETATWPTDGGPAWLETLCGATGRPAPLVAVGGLAASVPGLARSREQADDTLDLLRTGLIASAQAVHDDVWATVVLRHVARSAAAARITGVGPLQQLVDHDEAHGTSGVPTLHAWLLEMGDPRAAAARLHIHPNTLRHRMRRLQDVVALPLDDPQVRTALLLQLTARQYGGEAGAETYSA</sequence>
<dbReference type="InterPro" id="IPR051448">
    <property type="entry name" value="CdaR-like_regulators"/>
</dbReference>
<evidence type="ECO:0000259" key="3">
    <source>
        <dbReference type="Pfam" id="PF17853"/>
    </source>
</evidence>
<accession>A0ABU2T5B7</accession>
<feature type="domain" description="CdaR GGDEF-like" evidence="3">
    <location>
        <begin position="288"/>
        <end position="407"/>
    </location>
</feature>
<dbReference type="PANTHER" id="PTHR33744:SF17">
    <property type="entry name" value="CONSERVED PROTEIN"/>
    <property type="match status" value="1"/>
</dbReference>
<proteinExistence type="inferred from homology"/>
<dbReference type="RefSeq" id="WP_311623628.1">
    <property type="nucleotide sequence ID" value="NZ_JAVRFE010000012.1"/>
</dbReference>
<protein>
    <submittedName>
        <fullName evidence="4">Helix-turn-helix domain-containing protein</fullName>
    </submittedName>
</protein>
<feature type="domain" description="PucR C-terminal helix-turn-helix" evidence="2">
    <location>
        <begin position="464"/>
        <end position="519"/>
    </location>
</feature>
<dbReference type="InterPro" id="IPR041522">
    <property type="entry name" value="CdaR_GGDEF"/>
</dbReference>
<dbReference type="InterPro" id="IPR025736">
    <property type="entry name" value="PucR_C-HTH_dom"/>
</dbReference>
<dbReference type="PANTHER" id="PTHR33744">
    <property type="entry name" value="CARBOHYDRATE DIACID REGULATOR"/>
    <property type="match status" value="1"/>
</dbReference>
<dbReference type="Proteomes" id="UP001180551">
    <property type="component" value="Unassembled WGS sequence"/>
</dbReference>
<name>A0ABU2T5B7_9ACTN</name>
<reference evidence="4" key="1">
    <citation type="submission" date="2024-05" db="EMBL/GenBank/DDBJ databases">
        <title>30 novel species of actinomycetes from the DSMZ collection.</title>
        <authorList>
            <person name="Nouioui I."/>
        </authorList>
    </citation>
    <scope>NUCLEOTIDE SEQUENCE</scope>
    <source>
        <strain evidence="4">DSM 41527</strain>
    </source>
</reference>
<evidence type="ECO:0000313" key="5">
    <source>
        <dbReference type="Proteomes" id="UP001180551"/>
    </source>
</evidence>
<dbReference type="Gene3D" id="1.10.10.2840">
    <property type="entry name" value="PucR C-terminal helix-turn-helix domain"/>
    <property type="match status" value="1"/>
</dbReference>
<dbReference type="InterPro" id="IPR042070">
    <property type="entry name" value="PucR_C-HTH_sf"/>
</dbReference>
<evidence type="ECO:0000313" key="4">
    <source>
        <dbReference type="EMBL" id="MDT0456413.1"/>
    </source>
</evidence>
<organism evidence="4 5">
    <name type="scientific">Streptomyces mooreae</name>
    <dbReference type="NCBI Taxonomy" id="3075523"/>
    <lineage>
        <taxon>Bacteria</taxon>
        <taxon>Bacillati</taxon>
        <taxon>Actinomycetota</taxon>
        <taxon>Actinomycetes</taxon>
        <taxon>Kitasatosporales</taxon>
        <taxon>Streptomycetaceae</taxon>
        <taxon>Streptomyces</taxon>
    </lineage>
</organism>
<comment type="caution">
    <text evidence="4">The sequence shown here is derived from an EMBL/GenBank/DDBJ whole genome shotgun (WGS) entry which is preliminary data.</text>
</comment>
<dbReference type="Pfam" id="PF13556">
    <property type="entry name" value="HTH_30"/>
    <property type="match status" value="1"/>
</dbReference>
<evidence type="ECO:0000259" key="2">
    <source>
        <dbReference type="Pfam" id="PF13556"/>
    </source>
</evidence>